<evidence type="ECO:0000313" key="1">
    <source>
        <dbReference type="EMBL" id="SVB79678.1"/>
    </source>
</evidence>
<name>A0A382GX76_9ZZZZ</name>
<accession>A0A382GX76</accession>
<dbReference type="EMBL" id="UINC01057961">
    <property type="protein sequence ID" value="SVB79678.1"/>
    <property type="molecule type" value="Genomic_DNA"/>
</dbReference>
<sequence>MEVLLRPKGFFHEITMSGDRQGGGKEPMGAVFMGIMQPRLQN</sequence>
<protein>
    <submittedName>
        <fullName evidence="1">Uncharacterized protein</fullName>
    </submittedName>
</protein>
<organism evidence="1">
    <name type="scientific">marine metagenome</name>
    <dbReference type="NCBI Taxonomy" id="408172"/>
    <lineage>
        <taxon>unclassified sequences</taxon>
        <taxon>metagenomes</taxon>
        <taxon>ecological metagenomes</taxon>
    </lineage>
</organism>
<reference evidence="1" key="1">
    <citation type="submission" date="2018-05" db="EMBL/GenBank/DDBJ databases">
        <authorList>
            <person name="Lanie J.A."/>
            <person name="Ng W.-L."/>
            <person name="Kazmierczak K.M."/>
            <person name="Andrzejewski T.M."/>
            <person name="Davidsen T.M."/>
            <person name="Wayne K.J."/>
            <person name="Tettelin H."/>
            <person name="Glass J.I."/>
            <person name="Rusch D."/>
            <person name="Podicherti R."/>
            <person name="Tsui H.-C.T."/>
            <person name="Winkler M.E."/>
        </authorList>
    </citation>
    <scope>NUCLEOTIDE SEQUENCE</scope>
</reference>
<proteinExistence type="predicted"/>
<gene>
    <name evidence="1" type="ORF">METZ01_LOCUS232532</name>
</gene>
<dbReference type="AlphaFoldDB" id="A0A382GX76"/>
<feature type="non-terminal residue" evidence="1">
    <location>
        <position position="42"/>
    </location>
</feature>